<keyword evidence="14" id="KW-1185">Reference proteome</keyword>
<feature type="binding site" evidence="11">
    <location>
        <position position="46"/>
    </location>
    <ligand>
        <name>[4Fe-4S] cluster</name>
        <dbReference type="ChEBI" id="CHEBI:49883"/>
    </ligand>
</feature>
<keyword evidence="3 11" id="KW-0004">4Fe-4S</keyword>
<keyword evidence="6 11" id="KW-0411">Iron-sulfur</keyword>
<keyword evidence="10 11" id="KW-0804">Transcription</keyword>
<evidence type="ECO:0000256" key="7">
    <source>
        <dbReference type="ARBA" id="ARBA00023015"/>
    </source>
</evidence>
<dbReference type="Proteomes" id="UP001596083">
    <property type="component" value="Unassembled WGS sequence"/>
</dbReference>
<evidence type="ECO:0000256" key="6">
    <source>
        <dbReference type="ARBA" id="ARBA00023014"/>
    </source>
</evidence>
<evidence type="ECO:0000256" key="11">
    <source>
        <dbReference type="HAMAP-Rule" id="MF_01479"/>
    </source>
</evidence>
<dbReference type="InterPro" id="IPR034768">
    <property type="entry name" value="4FE4S_WBL"/>
</dbReference>
<dbReference type="HAMAP" id="MF_01479">
    <property type="entry name" value="WhiB"/>
    <property type="match status" value="1"/>
</dbReference>
<keyword evidence="8 11" id="KW-0238">DNA-binding</keyword>
<evidence type="ECO:0000313" key="13">
    <source>
        <dbReference type="EMBL" id="MFC5719868.1"/>
    </source>
</evidence>
<feature type="binding site" evidence="11">
    <location>
        <position position="37"/>
    </location>
    <ligand>
        <name>[4Fe-4S] cluster</name>
        <dbReference type="ChEBI" id="CHEBI:49883"/>
    </ligand>
</feature>
<dbReference type="PROSITE" id="PS51674">
    <property type="entry name" value="4FE4S_WBL"/>
    <property type="match status" value="1"/>
</dbReference>
<comment type="subcellular location">
    <subcellularLocation>
        <location evidence="1 11">Cytoplasm</location>
    </subcellularLocation>
</comment>
<name>A0ABW0YYH0_9ACTN</name>
<accession>A0ABW0YYH0</accession>
<comment type="cofactor">
    <cofactor evidence="11">
        <name>[4Fe-4S] cluster</name>
        <dbReference type="ChEBI" id="CHEBI:49883"/>
    </cofactor>
    <text evidence="11">Binds 1 [4Fe-4S] cluster per subunit. Following nitrosylation of the [4Fe-4S] cluster binds 1 [4Fe-8(NO)] cluster per subunit.</text>
</comment>
<comment type="similarity">
    <text evidence="2 11">Belongs to the WhiB family.</text>
</comment>
<reference evidence="14" key="1">
    <citation type="journal article" date="2019" name="Int. J. Syst. Evol. Microbiol.">
        <title>The Global Catalogue of Microorganisms (GCM) 10K type strain sequencing project: providing services to taxonomists for standard genome sequencing and annotation.</title>
        <authorList>
            <consortium name="The Broad Institute Genomics Platform"/>
            <consortium name="The Broad Institute Genome Sequencing Center for Infectious Disease"/>
            <person name="Wu L."/>
            <person name="Ma J."/>
        </authorList>
    </citation>
    <scope>NUCLEOTIDE SEQUENCE [LARGE SCALE GENOMIC DNA]</scope>
    <source>
        <strain evidence="14">CGMCC 4.7304</strain>
    </source>
</reference>
<keyword evidence="11" id="KW-0963">Cytoplasm</keyword>
<evidence type="ECO:0000313" key="14">
    <source>
        <dbReference type="Proteomes" id="UP001596083"/>
    </source>
</evidence>
<comment type="PTM">
    <text evidence="11">The Fe-S cluster can be nitrosylated by nitric oxide (NO).</text>
</comment>
<comment type="function">
    <text evidence="11">Acts as a transcriptional regulator. Probably redox-responsive. The apo- but not holo-form probably binds DNA.</text>
</comment>
<dbReference type="Pfam" id="PF02467">
    <property type="entry name" value="Whib"/>
    <property type="match status" value="1"/>
</dbReference>
<keyword evidence="7 11" id="KW-0805">Transcription regulation</keyword>
<dbReference type="PANTHER" id="PTHR38839">
    <property type="entry name" value="TRANSCRIPTIONAL REGULATOR WHID-RELATED"/>
    <property type="match status" value="1"/>
</dbReference>
<feature type="binding site" evidence="11">
    <location>
        <position position="14"/>
    </location>
    <ligand>
        <name>[4Fe-4S] cluster</name>
        <dbReference type="ChEBI" id="CHEBI:49883"/>
    </ligand>
</feature>
<evidence type="ECO:0000256" key="1">
    <source>
        <dbReference type="ARBA" id="ARBA00004496"/>
    </source>
</evidence>
<dbReference type="EMBL" id="JBHSPB010000003">
    <property type="protein sequence ID" value="MFC5719868.1"/>
    <property type="molecule type" value="Genomic_DNA"/>
</dbReference>
<proteinExistence type="inferred from homology"/>
<evidence type="ECO:0000256" key="9">
    <source>
        <dbReference type="ARBA" id="ARBA00023157"/>
    </source>
</evidence>
<dbReference type="RefSeq" id="WP_390314961.1">
    <property type="nucleotide sequence ID" value="NZ_JBHSPB010000003.1"/>
</dbReference>
<evidence type="ECO:0000256" key="10">
    <source>
        <dbReference type="ARBA" id="ARBA00023163"/>
    </source>
</evidence>
<evidence type="ECO:0000256" key="5">
    <source>
        <dbReference type="ARBA" id="ARBA00023004"/>
    </source>
</evidence>
<feature type="domain" description="4Fe-4S Wbl-type" evidence="12">
    <location>
        <begin position="13"/>
        <end position="70"/>
    </location>
</feature>
<evidence type="ECO:0000256" key="8">
    <source>
        <dbReference type="ARBA" id="ARBA00023125"/>
    </source>
</evidence>
<comment type="caution">
    <text evidence="13">The sequence shown here is derived from an EMBL/GenBank/DDBJ whole genome shotgun (WGS) entry which is preliminary data.</text>
</comment>
<keyword evidence="4 11" id="KW-0479">Metal-binding</keyword>
<protein>
    <recommendedName>
        <fullName evidence="11">Transcriptional regulator WhiB</fullName>
    </recommendedName>
</protein>
<evidence type="ECO:0000256" key="3">
    <source>
        <dbReference type="ARBA" id="ARBA00022485"/>
    </source>
</evidence>
<dbReference type="InterPro" id="IPR003482">
    <property type="entry name" value="Whib"/>
</dbReference>
<sequence>MLGADLTVLEHAVCAEVDQDLFFDSTPAAVELAKELCARCPVIERCLRRALDDNERYGVFGGLTAEERQALRRRERRRTA</sequence>
<keyword evidence="9 11" id="KW-1015">Disulfide bond</keyword>
<evidence type="ECO:0000259" key="12">
    <source>
        <dbReference type="PROSITE" id="PS51674"/>
    </source>
</evidence>
<gene>
    <name evidence="11" type="primary">whiB</name>
    <name evidence="13" type="ORF">ACFP1Z_06705</name>
</gene>
<organism evidence="13 14">
    <name type="scientific">Streptomyces gamaensis</name>
    <dbReference type="NCBI Taxonomy" id="1763542"/>
    <lineage>
        <taxon>Bacteria</taxon>
        <taxon>Bacillati</taxon>
        <taxon>Actinomycetota</taxon>
        <taxon>Actinomycetes</taxon>
        <taxon>Kitasatosporales</taxon>
        <taxon>Streptomycetaceae</taxon>
        <taxon>Streptomyces</taxon>
    </lineage>
</organism>
<evidence type="ECO:0000256" key="4">
    <source>
        <dbReference type="ARBA" id="ARBA00022723"/>
    </source>
</evidence>
<evidence type="ECO:0000256" key="2">
    <source>
        <dbReference type="ARBA" id="ARBA00006597"/>
    </source>
</evidence>
<feature type="binding site" evidence="11">
    <location>
        <position position="40"/>
    </location>
    <ligand>
        <name>[4Fe-4S] cluster</name>
        <dbReference type="ChEBI" id="CHEBI:49883"/>
    </ligand>
</feature>
<comment type="PTM">
    <text evidence="11">Upon Fe-S cluster removal intramolecular disulfide bonds are formed.</text>
</comment>
<keyword evidence="5 11" id="KW-0408">Iron</keyword>